<protein>
    <recommendedName>
        <fullName evidence="5">Protein BatD</fullName>
    </recommendedName>
</protein>
<feature type="chain" id="PRO_5046417290" description="Protein BatD" evidence="2">
    <location>
        <begin position="24"/>
        <end position="547"/>
    </location>
</feature>
<dbReference type="Proteomes" id="UP000615760">
    <property type="component" value="Unassembled WGS sequence"/>
</dbReference>
<keyword evidence="1" id="KW-0812">Transmembrane</keyword>
<proteinExistence type="predicted"/>
<feature type="signal peptide" evidence="2">
    <location>
        <begin position="1"/>
        <end position="23"/>
    </location>
</feature>
<feature type="transmembrane region" description="Helical" evidence="1">
    <location>
        <begin position="152"/>
        <end position="174"/>
    </location>
</feature>
<organism evidence="3 4">
    <name type="scientific">Flavobacterium suaedae</name>
    <dbReference type="NCBI Taxonomy" id="1767027"/>
    <lineage>
        <taxon>Bacteria</taxon>
        <taxon>Pseudomonadati</taxon>
        <taxon>Bacteroidota</taxon>
        <taxon>Flavobacteriia</taxon>
        <taxon>Flavobacteriales</taxon>
        <taxon>Flavobacteriaceae</taxon>
        <taxon>Flavobacterium</taxon>
    </lineage>
</organism>
<feature type="transmembrane region" description="Helical" evidence="1">
    <location>
        <begin position="340"/>
        <end position="359"/>
    </location>
</feature>
<gene>
    <name evidence="3" type="ORF">GCM10007424_24580</name>
</gene>
<evidence type="ECO:0000256" key="2">
    <source>
        <dbReference type="SAM" id="SignalP"/>
    </source>
</evidence>
<evidence type="ECO:0000313" key="4">
    <source>
        <dbReference type="Proteomes" id="UP000615760"/>
    </source>
</evidence>
<evidence type="ECO:0008006" key="5">
    <source>
        <dbReference type="Google" id="ProtNLM"/>
    </source>
</evidence>
<evidence type="ECO:0000313" key="3">
    <source>
        <dbReference type="EMBL" id="GGB83645.1"/>
    </source>
</evidence>
<dbReference type="EMBL" id="BMJE01000007">
    <property type="protein sequence ID" value="GGB83645.1"/>
    <property type="molecule type" value="Genomic_DNA"/>
</dbReference>
<comment type="caution">
    <text evidence="3">The sequence shown here is derived from an EMBL/GenBank/DDBJ whole genome shotgun (WGS) entry which is preliminary data.</text>
</comment>
<keyword evidence="1" id="KW-1133">Transmembrane helix</keyword>
<sequence>MKRMNIKKLVTFLLLILSAAVFAQQPQLETSMDSTSIKIGSQANLILKTTDVDTAATVNFPEGKNFGQLEVLESYPVDTVVKGAKYDLIKKYGLTQFDSGRYVLPRLSVFINDKQFRTDSLALVVNPVQVDTLKQKMYDIKDVSTAESKSLLWLWILIGVVVAAGIAFGVWFLIKKNREAKNKPKEEEVHYESPIEKATTHLKSLEGKALLQRGEVKDYYSELTDIARTYIEEAIHIPAMESTTAELIEAMKQAVRRKNMGLNQETFEELERVLRNADLVKFAKMRPLEYEIAEDRNRIEKTIVVIDQSIPEEKEEDNEHTLAWLEAQRKKEKQKRKNRNIIIAVATVVVVLGVTFYFVGRNVMRNYITGIPTQELLEGDWVKSSYGNPPVTIETPKVLKRRDASEMIPDDVAAMIKEMQIFIYGAMYDNLYVMVSTANYNQKVDIDLDLALDGGIKTMESRGATNIIVKKEVFATESGLQGVRGYGNLSMPNPVTKSPVRMYYEAYMFKHANGLQQIFIMYREGDEYAPKILDRIKESIEITKLNN</sequence>
<keyword evidence="1" id="KW-0472">Membrane</keyword>
<accession>A0ABQ1K086</accession>
<name>A0ABQ1K086_9FLAO</name>
<reference evidence="4" key="1">
    <citation type="journal article" date="2019" name="Int. J. Syst. Evol. Microbiol.">
        <title>The Global Catalogue of Microorganisms (GCM) 10K type strain sequencing project: providing services to taxonomists for standard genome sequencing and annotation.</title>
        <authorList>
            <consortium name="The Broad Institute Genomics Platform"/>
            <consortium name="The Broad Institute Genome Sequencing Center for Infectious Disease"/>
            <person name="Wu L."/>
            <person name="Ma J."/>
        </authorList>
    </citation>
    <scope>NUCLEOTIDE SEQUENCE [LARGE SCALE GENOMIC DNA]</scope>
    <source>
        <strain evidence="4">CGMCC 1.15461</strain>
    </source>
</reference>
<evidence type="ECO:0000256" key="1">
    <source>
        <dbReference type="SAM" id="Phobius"/>
    </source>
</evidence>
<keyword evidence="2" id="KW-0732">Signal</keyword>
<keyword evidence="4" id="KW-1185">Reference proteome</keyword>